<sequence length="133" mass="15448">MKLHLFLLAALFVFPLAGKADGSPEEKVEIPVLGKPANPADDDDLSYRKSHYQIDSRYKAGEYLIYQCEFQYYTCVDKDGWESCQEKRSVDKEKKRSPYSCAPLKKFPSKKKCLEENYQVVESNAKKRFCYPK</sequence>
<proteinExistence type="predicted"/>
<gene>
    <name evidence="1" type="ORF">C0V70_07485</name>
</gene>
<organism evidence="1 2">
    <name type="scientific">Bacteriovorax stolpii</name>
    <name type="common">Bdellovibrio stolpii</name>
    <dbReference type="NCBI Taxonomy" id="960"/>
    <lineage>
        <taxon>Bacteria</taxon>
        <taxon>Pseudomonadati</taxon>
        <taxon>Bdellovibrionota</taxon>
        <taxon>Bacteriovoracia</taxon>
        <taxon>Bacteriovoracales</taxon>
        <taxon>Bacteriovoracaceae</taxon>
        <taxon>Bacteriovorax</taxon>
    </lineage>
</organism>
<dbReference type="Proteomes" id="UP000235584">
    <property type="component" value="Chromosome"/>
</dbReference>
<dbReference type="EMBL" id="CP025704">
    <property type="protein sequence ID" value="AUN97950.1"/>
    <property type="molecule type" value="Genomic_DNA"/>
</dbReference>
<evidence type="ECO:0000313" key="2">
    <source>
        <dbReference type="Proteomes" id="UP000235584"/>
    </source>
</evidence>
<evidence type="ECO:0000313" key="1">
    <source>
        <dbReference type="EMBL" id="AUN97950.1"/>
    </source>
</evidence>
<reference evidence="1 2" key="1">
    <citation type="submission" date="2018-01" db="EMBL/GenBank/DDBJ databases">
        <title>Complete genome sequence of Bacteriovorax stolpii DSM12778.</title>
        <authorList>
            <person name="Tang B."/>
            <person name="Chang J."/>
        </authorList>
    </citation>
    <scope>NUCLEOTIDE SEQUENCE [LARGE SCALE GENOMIC DNA]</scope>
    <source>
        <strain evidence="1 2">DSM 12778</strain>
    </source>
</reference>
<dbReference type="AlphaFoldDB" id="A0A2K9NQZ3"/>
<dbReference type="KEGG" id="bsto:C0V70_07485"/>
<protein>
    <submittedName>
        <fullName evidence="1">Uncharacterized protein</fullName>
    </submittedName>
</protein>
<name>A0A2K9NQZ3_BACTC</name>
<dbReference type="RefSeq" id="WP_102243243.1">
    <property type="nucleotide sequence ID" value="NZ_CP025704.1"/>
</dbReference>
<accession>A0A2K9NQZ3</accession>
<keyword evidence="2" id="KW-1185">Reference proteome</keyword>